<evidence type="ECO:0000313" key="2">
    <source>
        <dbReference type="Proteomes" id="UP000316316"/>
    </source>
</evidence>
<dbReference type="EMBL" id="PDXQ01000002">
    <property type="protein sequence ID" value="TRZ28749.1"/>
    <property type="molecule type" value="Genomic_DNA"/>
</dbReference>
<sequence length="84" mass="9588">MFGEAAASVFFLTKPMNFVLINSSKTETRDHAVEKLSECWKLQTDHKLTVVDRISGQIFRIGLGFQGMVFFCCQLCLLQFAKHE</sequence>
<dbReference type="AlphaFoldDB" id="A0A8B5VY26"/>
<proteinExistence type="predicted"/>
<comment type="caution">
    <text evidence="1">The sequence shown here is derived from an EMBL/GenBank/DDBJ whole genome shotgun (WGS) entry which is preliminary data.</text>
</comment>
<organism evidence="1 2">
    <name type="scientific">Enterococcus avium</name>
    <name type="common">Streptococcus avium</name>
    <dbReference type="NCBI Taxonomy" id="33945"/>
    <lineage>
        <taxon>Bacteria</taxon>
        <taxon>Bacillati</taxon>
        <taxon>Bacillota</taxon>
        <taxon>Bacilli</taxon>
        <taxon>Lactobacillales</taxon>
        <taxon>Enterococcaceae</taxon>
        <taxon>Enterococcus</taxon>
    </lineage>
</organism>
<gene>
    <name evidence="1" type="ORF">AUF17_18755</name>
</gene>
<accession>A0A8B5VY26</accession>
<protein>
    <submittedName>
        <fullName evidence="1">Uncharacterized protein</fullName>
    </submittedName>
</protein>
<evidence type="ECO:0000313" key="1">
    <source>
        <dbReference type="EMBL" id="TRZ28749.1"/>
    </source>
</evidence>
<dbReference type="Proteomes" id="UP000316316">
    <property type="component" value="Unassembled WGS sequence"/>
</dbReference>
<reference evidence="1 2" key="1">
    <citation type="submission" date="2017-10" db="EMBL/GenBank/DDBJ databases">
        <title>FDA dAtabase for Regulatory Grade micrObial Sequences (FDA-ARGOS): Supporting development and validation of Infectious Disease Dx tests.</title>
        <authorList>
            <person name="Campos J."/>
            <person name="Goldberg B."/>
            <person name="Tallon L.J."/>
            <person name="Sadzewicz L."/>
            <person name="Sengamalay N."/>
            <person name="Ott S."/>
            <person name="Godinez A."/>
            <person name="Nagaraj S."/>
            <person name="Vyas G."/>
            <person name="Aluvathingal J."/>
            <person name="Nadendla S."/>
            <person name="Geyer C."/>
            <person name="Nandy P."/>
            <person name="Hobson J."/>
            <person name="Sichtig H."/>
        </authorList>
    </citation>
    <scope>NUCLEOTIDE SEQUENCE [LARGE SCALE GENOMIC DNA]</scope>
    <source>
        <strain evidence="1 2">FDAARGOS_185</strain>
    </source>
</reference>
<name>A0A8B5VY26_ENTAV</name>